<name>A0A4R5NDL4_9LACO</name>
<feature type="compositionally biased region" description="Polar residues" evidence="1">
    <location>
        <begin position="301"/>
        <end position="323"/>
    </location>
</feature>
<evidence type="ECO:0000313" key="4">
    <source>
        <dbReference type="Proteomes" id="UP000294854"/>
    </source>
</evidence>
<reference evidence="3 4" key="1">
    <citation type="journal article" date="2019" name="Appl. Microbiol. Biotechnol.">
        <title>Uncovering carbohydrate metabolism through a genotype-phenotype association study of 56 lactic acid bacteria genomes.</title>
        <authorList>
            <person name="Buron-Moles G."/>
            <person name="Chailyan A."/>
            <person name="Dolejs I."/>
            <person name="Forster J."/>
            <person name="Miks M.H."/>
        </authorList>
    </citation>
    <scope>NUCLEOTIDE SEQUENCE [LARGE SCALE GENOMIC DNA]</scope>
    <source>
        <strain evidence="3 4">ATCC 49373</strain>
    </source>
</reference>
<dbReference type="Proteomes" id="UP000294854">
    <property type="component" value="Unassembled WGS sequence"/>
</dbReference>
<gene>
    <name evidence="3" type="ORF">C5L31_001768</name>
</gene>
<sequence>MNKFKVVSAMVLGTCAFSQMVVNAHADEKTYHVTVNAVGRVVNTDGSKQDIQLDSVQKDLPAGKQDNPLGEIKNYTRKSSTIFITSSKEDQVYSSFYDGNPATPSVKYQLIQNDGTEAKDGIKPESKFKTATVGGKYNTDELTDESLANYELLNPDSKKGIISDPNQVIVLRYKLAGEPKKESEDDKDKGDLIAEITKPVLPDEKDDETSSEKESDKPASIDQDTQTTLPDKVELIDSGVQTGGSVKPAGVDSDSKTDELPNLDKVFGIDADTQTNEEVKKNEVVQPERKISILKEFKPNDVTSNKMEQEPLTPSISKPTKSVKSTLGTTNKKLTKKDQKKQLKSKNSNTDKKTKAKSSLNHDSLSSTQEPVEGNHDSATQSLGQKSKLPQTSENRLTKFTSLIGISILAFLGLADRIYKKRGVQ</sequence>
<comment type="caution">
    <text evidence="3">The sequence shown here is derived from an EMBL/GenBank/DDBJ whole genome shotgun (WGS) entry which is preliminary data.</text>
</comment>
<feature type="compositionally biased region" description="Polar residues" evidence="1">
    <location>
        <begin position="377"/>
        <end position="394"/>
    </location>
</feature>
<protein>
    <recommendedName>
        <fullName evidence="5">MucBP domain-containing protein</fullName>
    </recommendedName>
</protein>
<evidence type="ECO:0008006" key="5">
    <source>
        <dbReference type="Google" id="ProtNLM"/>
    </source>
</evidence>
<feature type="compositionally biased region" description="Polar residues" evidence="1">
    <location>
        <begin position="361"/>
        <end position="370"/>
    </location>
</feature>
<proteinExistence type="predicted"/>
<evidence type="ECO:0000256" key="1">
    <source>
        <dbReference type="SAM" id="MobiDB-lite"/>
    </source>
</evidence>
<feature type="signal peptide" evidence="2">
    <location>
        <begin position="1"/>
        <end position="26"/>
    </location>
</feature>
<keyword evidence="2" id="KW-0732">Signal</keyword>
<dbReference type="EMBL" id="PUFO01000104">
    <property type="protein sequence ID" value="TDG71551.1"/>
    <property type="molecule type" value="Genomic_DNA"/>
</dbReference>
<feature type="compositionally biased region" description="Basic and acidic residues" evidence="1">
    <location>
        <begin position="208"/>
        <end position="219"/>
    </location>
</feature>
<feature type="compositionally biased region" description="Basic and acidic residues" evidence="1">
    <location>
        <begin position="178"/>
        <end position="192"/>
    </location>
</feature>
<feature type="chain" id="PRO_5020707733" description="MucBP domain-containing protein" evidence="2">
    <location>
        <begin position="27"/>
        <end position="425"/>
    </location>
</feature>
<feature type="compositionally biased region" description="Basic and acidic residues" evidence="1">
    <location>
        <begin position="277"/>
        <end position="299"/>
    </location>
</feature>
<accession>A0A4R5NDL4</accession>
<dbReference type="RefSeq" id="WP_010620583.1">
    <property type="nucleotide sequence ID" value="NZ_PUFO01000104.1"/>
</dbReference>
<dbReference type="AlphaFoldDB" id="A0A4R5NDL4"/>
<organism evidence="3 4">
    <name type="scientific">Secundilactobacillus malefermentans</name>
    <dbReference type="NCBI Taxonomy" id="176292"/>
    <lineage>
        <taxon>Bacteria</taxon>
        <taxon>Bacillati</taxon>
        <taxon>Bacillota</taxon>
        <taxon>Bacilli</taxon>
        <taxon>Lactobacillales</taxon>
        <taxon>Lactobacillaceae</taxon>
        <taxon>Secundilactobacillus</taxon>
    </lineage>
</organism>
<evidence type="ECO:0000256" key="2">
    <source>
        <dbReference type="SAM" id="SignalP"/>
    </source>
</evidence>
<dbReference type="STRING" id="1122149.FD44_GL000394"/>
<feature type="region of interest" description="Disordered" evidence="1">
    <location>
        <begin position="178"/>
        <end position="394"/>
    </location>
</feature>
<keyword evidence="4" id="KW-1185">Reference proteome</keyword>
<evidence type="ECO:0000313" key="3">
    <source>
        <dbReference type="EMBL" id="TDG71551.1"/>
    </source>
</evidence>